<evidence type="ECO:0000256" key="2">
    <source>
        <dbReference type="ARBA" id="ARBA00022795"/>
    </source>
</evidence>
<dbReference type="HAMAP" id="MF_01185">
    <property type="entry name" value="FliW"/>
    <property type="match status" value="1"/>
</dbReference>
<comment type="subcellular location">
    <subcellularLocation>
        <location evidence="4">Cytoplasm</location>
    </subcellularLocation>
</comment>
<accession>A0A931HW41</accession>
<name>A0A931HW41_9BACI</name>
<organism evidence="5 6">
    <name type="scientific">Halobacillus yeomjeoni</name>
    <dbReference type="NCBI Taxonomy" id="311194"/>
    <lineage>
        <taxon>Bacteria</taxon>
        <taxon>Bacillati</taxon>
        <taxon>Bacillota</taxon>
        <taxon>Bacilli</taxon>
        <taxon>Bacillales</taxon>
        <taxon>Bacillaceae</taxon>
        <taxon>Halobacillus</taxon>
    </lineage>
</organism>
<keyword evidence="5" id="KW-0966">Cell projection</keyword>
<protein>
    <recommendedName>
        <fullName evidence="4">Flagellar assembly factor FliW</fullName>
    </recommendedName>
</protein>
<evidence type="ECO:0000313" key="5">
    <source>
        <dbReference type="EMBL" id="MBH0230882.1"/>
    </source>
</evidence>
<dbReference type="NCBIfam" id="NF009793">
    <property type="entry name" value="PRK13285.1-1"/>
    <property type="match status" value="1"/>
</dbReference>
<dbReference type="GO" id="GO:0044780">
    <property type="term" value="P:bacterial-type flagellum assembly"/>
    <property type="evidence" value="ECO:0007669"/>
    <property type="project" value="UniProtKB-UniRule"/>
</dbReference>
<proteinExistence type="inferred from homology"/>
<dbReference type="Pfam" id="PF02623">
    <property type="entry name" value="FliW"/>
    <property type="match status" value="1"/>
</dbReference>
<dbReference type="EMBL" id="JADZSC010000002">
    <property type="protein sequence ID" value="MBH0230882.1"/>
    <property type="molecule type" value="Genomic_DNA"/>
</dbReference>
<keyword evidence="4" id="KW-0143">Chaperone</keyword>
<keyword evidence="2 4" id="KW-1005">Bacterial flagellum biogenesis</keyword>
<sequence>MKIETKYFGAIEINEEQVIQFKQGLPGFKDYKEFVLLPLEEAPIYKVLQSTKEAGLAFILVNPYVFFHDYAFDIDEQSKKELELKQAEDVDLYTVMTLKDPFKQSTINLQAPIIINQQNRSAKQLILNQTDYHTKHSITSKEEAGESHAHSK</sequence>
<keyword evidence="1 4" id="KW-0963">Cytoplasm</keyword>
<dbReference type="RefSeq" id="WP_197317486.1">
    <property type="nucleotide sequence ID" value="NZ_JADZSC010000002.1"/>
</dbReference>
<evidence type="ECO:0000313" key="6">
    <source>
        <dbReference type="Proteomes" id="UP000614490"/>
    </source>
</evidence>
<dbReference type="InterPro" id="IPR024046">
    <property type="entry name" value="Flagellar_assmbl_FliW_dom_sf"/>
</dbReference>
<keyword evidence="3 4" id="KW-0810">Translation regulation</keyword>
<evidence type="ECO:0000256" key="1">
    <source>
        <dbReference type="ARBA" id="ARBA00022490"/>
    </source>
</evidence>
<dbReference type="Proteomes" id="UP000614490">
    <property type="component" value="Unassembled WGS sequence"/>
</dbReference>
<dbReference type="PANTHER" id="PTHR39190">
    <property type="entry name" value="FLAGELLAR ASSEMBLY FACTOR FLIW"/>
    <property type="match status" value="1"/>
</dbReference>
<gene>
    <name evidence="4" type="primary">fliW</name>
    <name evidence="5" type="ORF">H0267_11700</name>
</gene>
<dbReference type="GO" id="GO:0005737">
    <property type="term" value="C:cytoplasm"/>
    <property type="evidence" value="ECO:0007669"/>
    <property type="project" value="UniProtKB-SubCell"/>
</dbReference>
<dbReference type="GO" id="GO:0006417">
    <property type="term" value="P:regulation of translation"/>
    <property type="evidence" value="ECO:0007669"/>
    <property type="project" value="UniProtKB-KW"/>
</dbReference>
<dbReference type="Gene3D" id="2.30.290.10">
    <property type="entry name" value="BH3618-like"/>
    <property type="match status" value="1"/>
</dbReference>
<comment type="caution">
    <text evidence="5">The sequence shown here is derived from an EMBL/GenBank/DDBJ whole genome shotgun (WGS) entry which is preliminary data.</text>
</comment>
<reference evidence="5 6" key="1">
    <citation type="journal article" date="2005" name="Int. J. Syst. Evol. Microbiol.">
        <title>Halobacillus yeomjeoni sp. nov., isolated from a marine solar saltern in Korea.</title>
        <authorList>
            <person name="Yoon J.H."/>
            <person name="Kang S.J."/>
            <person name="Lee C.H."/>
            <person name="Oh H.W."/>
            <person name="Oh T.K."/>
        </authorList>
    </citation>
    <scope>NUCLEOTIDE SEQUENCE [LARGE SCALE GENOMIC DNA]</scope>
    <source>
        <strain evidence="5 6">KCTC 3957</strain>
    </source>
</reference>
<dbReference type="InterPro" id="IPR003775">
    <property type="entry name" value="Flagellar_assembly_factor_FliW"/>
</dbReference>
<evidence type="ECO:0000256" key="3">
    <source>
        <dbReference type="ARBA" id="ARBA00022845"/>
    </source>
</evidence>
<keyword evidence="6" id="KW-1185">Reference proteome</keyword>
<comment type="function">
    <text evidence="4">Acts as an anti-CsrA protein, binds CsrA and prevents it from repressing translation of its target genes, one of which is flagellin. Binds to flagellin and participates in the assembly of the flagellum.</text>
</comment>
<dbReference type="PANTHER" id="PTHR39190:SF1">
    <property type="entry name" value="FLAGELLAR ASSEMBLY FACTOR FLIW"/>
    <property type="match status" value="1"/>
</dbReference>
<dbReference type="SUPFAM" id="SSF141457">
    <property type="entry name" value="BH3618-like"/>
    <property type="match status" value="1"/>
</dbReference>
<keyword evidence="5" id="KW-0969">Cilium</keyword>
<dbReference type="AlphaFoldDB" id="A0A931HW41"/>
<keyword evidence="5" id="KW-0282">Flagellum</keyword>
<comment type="similarity">
    <text evidence="4">Belongs to the FliW family.</text>
</comment>
<evidence type="ECO:0000256" key="4">
    <source>
        <dbReference type="HAMAP-Rule" id="MF_01185"/>
    </source>
</evidence>
<comment type="subunit">
    <text evidence="4">Interacts with translational regulator CsrA and flagellin(s).</text>
</comment>